<name>A0A9X2MDA3_9FIRM</name>
<dbReference type="AlphaFoldDB" id="A0A9X2MDA3"/>
<reference evidence="1" key="1">
    <citation type="submission" date="2022-07" db="EMBL/GenBank/DDBJ databases">
        <title>Enhanced cultured diversity of the mouse gut microbiota enables custom-made synthetic communities.</title>
        <authorList>
            <person name="Afrizal A."/>
        </authorList>
    </citation>
    <scope>NUCLEOTIDE SEQUENCE</scope>
    <source>
        <strain evidence="1">DSM 29186</strain>
    </source>
</reference>
<proteinExistence type="predicted"/>
<accession>A0A9X2MDA3</accession>
<dbReference type="Proteomes" id="UP001140817">
    <property type="component" value="Unassembled WGS sequence"/>
</dbReference>
<sequence>MTYEIYTFIEYKDDRSGYGVMDEALVSYIESKADEEYESSAGIIVIYNK</sequence>
<dbReference type="RefSeq" id="WP_161791903.1">
    <property type="nucleotide sequence ID" value="NZ_JANKBY010000370.1"/>
</dbReference>
<comment type="caution">
    <text evidence="1">The sequence shown here is derived from an EMBL/GenBank/DDBJ whole genome shotgun (WGS) entry which is preliminary data.</text>
</comment>
<dbReference type="EMBL" id="JANKBY010000370">
    <property type="protein sequence ID" value="MCR1824673.1"/>
    <property type="molecule type" value="Genomic_DNA"/>
</dbReference>
<evidence type="ECO:0000313" key="2">
    <source>
        <dbReference type="Proteomes" id="UP001140817"/>
    </source>
</evidence>
<protein>
    <submittedName>
        <fullName evidence="1">Uncharacterized protein</fullName>
    </submittedName>
</protein>
<evidence type="ECO:0000313" key="1">
    <source>
        <dbReference type="EMBL" id="MCR1824673.1"/>
    </source>
</evidence>
<gene>
    <name evidence="1" type="ORF">NSA58_17985</name>
</gene>
<organism evidence="1 2">
    <name type="scientific">Terrisporobacter muris</name>
    <dbReference type="NCBI Taxonomy" id="2963284"/>
    <lineage>
        <taxon>Bacteria</taxon>
        <taxon>Bacillati</taxon>
        <taxon>Bacillota</taxon>
        <taxon>Clostridia</taxon>
        <taxon>Peptostreptococcales</taxon>
        <taxon>Peptostreptococcaceae</taxon>
        <taxon>Terrisporobacter</taxon>
    </lineage>
</organism>
<keyword evidence="2" id="KW-1185">Reference proteome</keyword>